<evidence type="ECO:0000313" key="2">
    <source>
        <dbReference type="Proteomes" id="UP000029452"/>
    </source>
</evidence>
<dbReference type="AlphaFoldDB" id="A0A094W7H9"/>
<name>A0A094W7H9_9BACT</name>
<evidence type="ECO:0000313" key="1">
    <source>
        <dbReference type="EMBL" id="KGA93443.1"/>
    </source>
</evidence>
<organism evidence="1 2">
    <name type="scientific">Leptospirillum ferriphilum</name>
    <dbReference type="NCBI Taxonomy" id="178606"/>
    <lineage>
        <taxon>Bacteria</taxon>
        <taxon>Pseudomonadati</taxon>
        <taxon>Nitrospirota</taxon>
        <taxon>Nitrospiria</taxon>
        <taxon>Nitrospirales</taxon>
        <taxon>Nitrospiraceae</taxon>
        <taxon>Leptospirillum</taxon>
    </lineage>
</organism>
<dbReference type="RefSeq" id="WP_036082729.1">
    <property type="nucleotide sequence ID" value="NZ_JPGK01000006.1"/>
</dbReference>
<comment type="caution">
    <text evidence="1">The sequence shown here is derived from an EMBL/GenBank/DDBJ whole genome shotgun (WGS) entry which is preliminary data.</text>
</comment>
<dbReference type="EMBL" id="JPGK01000006">
    <property type="protein sequence ID" value="KGA93443.1"/>
    <property type="molecule type" value="Genomic_DNA"/>
</dbReference>
<accession>A0A094W7H9</accession>
<reference evidence="1 2" key="1">
    <citation type="submission" date="2014-06" db="EMBL/GenBank/DDBJ databases">
        <title>Draft genome sequence of iron oxidizing acidophile Leptospirillum ferriphilum DSM14647.</title>
        <authorList>
            <person name="Cardenas J.P."/>
            <person name="Lazcano M."/>
            <person name="Ossandon F.J."/>
            <person name="Corbett M."/>
            <person name="Holmes D.S."/>
            <person name="Watkin E."/>
        </authorList>
    </citation>
    <scope>NUCLEOTIDE SEQUENCE [LARGE SCALE GENOMIC DNA]</scope>
    <source>
        <strain evidence="1 2">DSM 14647</strain>
    </source>
</reference>
<proteinExistence type="predicted"/>
<gene>
    <name evidence="1" type="ORF">LptCag_0056</name>
</gene>
<protein>
    <submittedName>
        <fullName evidence="1">Uncharacterized protein</fullName>
    </submittedName>
</protein>
<sequence length="337" mass="37469">MKFLAYHIDSMKSVFRIRGNEAPFLLLSNRSGVFSSLVGMNNLSFFIRPVLVVAAAILLSGCATSGDQKTFGTPPSSNSWTTNVIQKVLDSRWYDRFRKIHHRRPVLAFLSLSRTGKSEEFDQNMSALRRAAIDSDGFLVVAGRDLRKMATNERAYLMGHASTRSIKEPHEVLGEDLVIAGHYLDSRSMEIVVMSIKDNRIILDVVEPISGYMEEKTNPSVLPRSFVLENALPAAVRVWVNPSFMPMMLGYDNLATVPGGTAPDAEISGNGQTNLSDTHDGRRPKSIFLCLQFSAGPVISSCKVWRLNQESRYKKVEVIGADQYGFPVLKYDAGDKE</sequence>
<dbReference type="Proteomes" id="UP000029452">
    <property type="component" value="Unassembled WGS sequence"/>
</dbReference>
<dbReference type="PATRIC" id="fig|178606.4.peg.1654"/>